<dbReference type="WBParaSite" id="PSU_v2.g18603.t1">
    <property type="protein sequence ID" value="PSU_v2.g18603.t1"/>
    <property type="gene ID" value="PSU_v2.g18603"/>
</dbReference>
<keyword evidence="3" id="KW-1185">Reference proteome</keyword>
<feature type="signal peptide" evidence="1">
    <location>
        <begin position="1"/>
        <end position="21"/>
    </location>
</feature>
<organism evidence="3 4">
    <name type="scientific">Panagrolaimus superbus</name>
    <dbReference type="NCBI Taxonomy" id="310955"/>
    <lineage>
        <taxon>Eukaryota</taxon>
        <taxon>Metazoa</taxon>
        <taxon>Ecdysozoa</taxon>
        <taxon>Nematoda</taxon>
        <taxon>Chromadorea</taxon>
        <taxon>Rhabditida</taxon>
        <taxon>Tylenchina</taxon>
        <taxon>Panagrolaimomorpha</taxon>
        <taxon>Panagrolaimoidea</taxon>
        <taxon>Panagrolaimidae</taxon>
        <taxon>Panagrolaimus</taxon>
    </lineage>
</organism>
<evidence type="ECO:0000313" key="4">
    <source>
        <dbReference type="WBParaSite" id="PSU_v2.g18603.t1"/>
    </source>
</evidence>
<feature type="chain" id="PRO_5037294905" evidence="1">
    <location>
        <begin position="22"/>
        <end position="92"/>
    </location>
</feature>
<sequence>MKIFIALFLYFLLNIFYFSNGCQVHRNLDIVENNLMFIKGRPSDCCGFCKTIEACKAYAWKDEEGGTCWLKSATGPTVVNSGVIIGYPVLVT</sequence>
<evidence type="ECO:0000259" key="2">
    <source>
        <dbReference type="Pfam" id="PF14295"/>
    </source>
</evidence>
<reference evidence="4" key="1">
    <citation type="submission" date="2022-11" db="UniProtKB">
        <authorList>
            <consortium name="WormBaseParasite"/>
        </authorList>
    </citation>
    <scope>IDENTIFICATION</scope>
</reference>
<dbReference type="Gene3D" id="3.50.4.10">
    <property type="entry name" value="Hepatocyte Growth Factor"/>
    <property type="match status" value="1"/>
</dbReference>
<accession>A0A914YGM7</accession>
<dbReference type="Pfam" id="PF14295">
    <property type="entry name" value="PAN_4"/>
    <property type="match status" value="1"/>
</dbReference>
<protein>
    <submittedName>
        <fullName evidence="4">Apple domain-containing protein</fullName>
    </submittedName>
</protein>
<feature type="domain" description="Apple" evidence="2">
    <location>
        <begin position="36"/>
        <end position="71"/>
    </location>
</feature>
<name>A0A914YGM7_9BILA</name>
<dbReference type="AlphaFoldDB" id="A0A914YGM7"/>
<evidence type="ECO:0000313" key="3">
    <source>
        <dbReference type="Proteomes" id="UP000887577"/>
    </source>
</evidence>
<dbReference type="Proteomes" id="UP000887577">
    <property type="component" value="Unplaced"/>
</dbReference>
<keyword evidence="1" id="KW-0732">Signal</keyword>
<proteinExistence type="predicted"/>
<dbReference type="InterPro" id="IPR003609">
    <property type="entry name" value="Pan_app"/>
</dbReference>
<evidence type="ECO:0000256" key="1">
    <source>
        <dbReference type="SAM" id="SignalP"/>
    </source>
</evidence>